<keyword evidence="2 4" id="KW-0472">Membrane</keyword>
<keyword evidence="4" id="KW-1133">Transmembrane helix</keyword>
<feature type="compositionally biased region" description="Basic and acidic residues" evidence="3">
    <location>
        <begin position="469"/>
        <end position="478"/>
    </location>
</feature>
<keyword evidence="6" id="KW-1185">Reference proteome</keyword>
<dbReference type="InterPro" id="IPR044839">
    <property type="entry name" value="NDR1-like"/>
</dbReference>
<proteinExistence type="predicted"/>
<comment type="subcellular location">
    <subcellularLocation>
        <location evidence="1">Membrane</location>
    </subcellularLocation>
</comment>
<sequence length="683" mass="75343">MHYYMDSQTTSGNPTSSDTRRRWWWSRPIVTLDHEQTFKEFAVFISPFFAGFFIAVAIYLILLFIDKAHSQSHPKFSIQSITVSPYSTTCHVDFLVKKPSSRYSIYYDVGDASVRFGHTNVDVFNITRKRNSRDHTAFSLDFVAGEVNGTDVVSQELHIKLRGKHKRYVDSTEAGHFDSFKINMAISQCTSCGLNLQHCQCRRQASTTTYRRAFDPPIEVTPVCYCGCYSCWSIVVVLVFLFLSGKLFGEGGCYLELFAHSVSVSNTNVNANISTADWRVGLVAMSPVTGCKISFHTIKSRLLRGEEVVSETSPSVDGFGQVVTSDKTDGPVITVDFNGVVTPGIISDVVRGYRVEIVAGVDSDGFLMVLCGDLPLKFTADPAGNVIGSLLGNMKRCDYVFEDNLNIHFGVHAIRVVVDKAPRAWVAHEKIDVPRGGGGRGRNGDRFHEESDVAVKNSGGEEHDDREEGGEKERAGHVAETKGTNGRFRLFVPLVAYGANAANVVEKLQPPETQTKERPSLLEPPWIIYLVGASLPLTVYLPCFLPGILSPVQKTCHLEVFVDSFSVSNASTANADWNVSFVAKSPRNGCKVSLHMIKTRLLRGSNLISESFTPDYFGKLVNGKINEPLPGFRHSGQGFLIVDCGGIPVNFTVDTAGDVKGSLLGHMRPCEYLLRSNYTDTTF</sequence>
<dbReference type="PANTHER" id="PTHR31415">
    <property type="entry name" value="OS05G0367900 PROTEIN"/>
    <property type="match status" value="1"/>
</dbReference>
<feature type="compositionally biased region" description="Basic and acidic residues" evidence="3">
    <location>
        <begin position="442"/>
        <end position="463"/>
    </location>
</feature>
<evidence type="ECO:0000256" key="2">
    <source>
        <dbReference type="ARBA" id="ARBA00023136"/>
    </source>
</evidence>
<reference evidence="5 6" key="1">
    <citation type="submission" date="2021-05" db="EMBL/GenBank/DDBJ databases">
        <title>Genome Assembly of Synthetic Allotetraploid Brassica napus Reveals Homoeologous Exchanges between Subgenomes.</title>
        <authorList>
            <person name="Davis J.T."/>
        </authorList>
    </citation>
    <scope>NUCLEOTIDE SEQUENCE [LARGE SCALE GENOMIC DNA]</scope>
    <source>
        <strain evidence="6">cv. Da-Ae</strain>
        <tissue evidence="5">Seedling</tissue>
    </source>
</reference>
<dbReference type="EMBL" id="JAGKQM010000010">
    <property type="protein sequence ID" value="KAH0906942.1"/>
    <property type="molecule type" value="Genomic_DNA"/>
</dbReference>
<gene>
    <name evidence="5" type="ORF">HID58_038769</name>
</gene>
<accession>A0ABQ8BQ68</accession>
<protein>
    <recommendedName>
        <fullName evidence="7">Transmembrane protein</fullName>
    </recommendedName>
</protein>
<feature type="transmembrane region" description="Helical" evidence="4">
    <location>
        <begin position="220"/>
        <end position="243"/>
    </location>
</feature>
<evidence type="ECO:0000313" key="6">
    <source>
        <dbReference type="Proteomes" id="UP000824890"/>
    </source>
</evidence>
<evidence type="ECO:0000313" key="5">
    <source>
        <dbReference type="EMBL" id="KAH0906942.1"/>
    </source>
</evidence>
<name>A0ABQ8BQ68_BRANA</name>
<keyword evidence="4" id="KW-0812">Transmembrane</keyword>
<evidence type="ECO:0000256" key="3">
    <source>
        <dbReference type="SAM" id="MobiDB-lite"/>
    </source>
</evidence>
<dbReference type="PANTHER" id="PTHR31415:SF172">
    <property type="entry name" value="TRANSMEMBRANE PROTEIN"/>
    <property type="match status" value="1"/>
</dbReference>
<dbReference type="Proteomes" id="UP000824890">
    <property type="component" value="Unassembled WGS sequence"/>
</dbReference>
<evidence type="ECO:0000256" key="4">
    <source>
        <dbReference type="SAM" id="Phobius"/>
    </source>
</evidence>
<evidence type="ECO:0000256" key="1">
    <source>
        <dbReference type="ARBA" id="ARBA00004370"/>
    </source>
</evidence>
<evidence type="ECO:0008006" key="7">
    <source>
        <dbReference type="Google" id="ProtNLM"/>
    </source>
</evidence>
<feature type="transmembrane region" description="Helical" evidence="4">
    <location>
        <begin position="41"/>
        <end position="65"/>
    </location>
</feature>
<comment type="caution">
    <text evidence="5">The sequence shown here is derived from an EMBL/GenBank/DDBJ whole genome shotgun (WGS) entry which is preliminary data.</text>
</comment>
<feature type="region of interest" description="Disordered" evidence="3">
    <location>
        <begin position="432"/>
        <end position="478"/>
    </location>
</feature>
<organism evidence="5 6">
    <name type="scientific">Brassica napus</name>
    <name type="common">Rape</name>
    <dbReference type="NCBI Taxonomy" id="3708"/>
    <lineage>
        <taxon>Eukaryota</taxon>
        <taxon>Viridiplantae</taxon>
        <taxon>Streptophyta</taxon>
        <taxon>Embryophyta</taxon>
        <taxon>Tracheophyta</taxon>
        <taxon>Spermatophyta</taxon>
        <taxon>Magnoliopsida</taxon>
        <taxon>eudicotyledons</taxon>
        <taxon>Gunneridae</taxon>
        <taxon>Pentapetalae</taxon>
        <taxon>rosids</taxon>
        <taxon>malvids</taxon>
        <taxon>Brassicales</taxon>
        <taxon>Brassicaceae</taxon>
        <taxon>Brassiceae</taxon>
        <taxon>Brassica</taxon>
    </lineage>
</organism>